<dbReference type="RefSeq" id="WP_102578567.1">
    <property type="nucleotide sequence ID" value="NZ_MCYL01000013.1"/>
</dbReference>
<proteinExistence type="predicted"/>
<dbReference type="InterPro" id="IPR036102">
    <property type="entry name" value="OsmC/Ohrsf"/>
</dbReference>
<dbReference type="EMBL" id="MCYL01000013">
    <property type="protein sequence ID" value="PML56822.1"/>
    <property type="molecule type" value="Genomic_DNA"/>
</dbReference>
<comment type="caution">
    <text evidence="1">The sequence shown here is derived from an EMBL/GenBank/DDBJ whole genome shotgun (WGS) entry which is preliminary data.</text>
</comment>
<dbReference type="PANTHER" id="PTHR42830:SF2">
    <property type="entry name" value="OSMC_OHR FAMILY PROTEIN"/>
    <property type="match status" value="1"/>
</dbReference>
<dbReference type="Gene3D" id="3.30.300.20">
    <property type="match status" value="1"/>
</dbReference>
<dbReference type="SUPFAM" id="SSF82784">
    <property type="entry name" value="OsmC-like"/>
    <property type="match status" value="1"/>
</dbReference>
<gene>
    <name evidence="1" type="ORF">BCT74_04090</name>
</gene>
<dbReference type="AlphaFoldDB" id="A0A2N7IHD2"/>
<evidence type="ECO:0000313" key="2">
    <source>
        <dbReference type="Proteomes" id="UP000235746"/>
    </source>
</evidence>
<organism evidence="1 2">
    <name type="scientific">Vibrio lentus</name>
    <dbReference type="NCBI Taxonomy" id="136468"/>
    <lineage>
        <taxon>Bacteria</taxon>
        <taxon>Pseudomonadati</taxon>
        <taxon>Pseudomonadota</taxon>
        <taxon>Gammaproteobacteria</taxon>
        <taxon>Vibrionales</taxon>
        <taxon>Vibrionaceae</taxon>
        <taxon>Vibrio</taxon>
    </lineage>
</organism>
<sequence>MSEYGAVIRWQKAQDEIFSDNQYSRGHTWEFDGGVTVPASSSPHVVSLPFSVEANVDPEEAFIAALSSCHMLTFLGIAAKQKYVIDSYVDDAVGLLEEDESGRSSVTRVTLRPDIVFLGPKVPTAKQLDKLHHLAHKNCFIANSVKTEIVVEAKA</sequence>
<dbReference type="PANTHER" id="PTHR42830">
    <property type="entry name" value="OSMOTICALLY INDUCIBLE FAMILY PROTEIN"/>
    <property type="match status" value="1"/>
</dbReference>
<name>A0A2N7IHD2_9VIBR</name>
<dbReference type="Proteomes" id="UP000235746">
    <property type="component" value="Unassembled WGS sequence"/>
</dbReference>
<dbReference type="Pfam" id="PF02566">
    <property type="entry name" value="OsmC"/>
    <property type="match status" value="1"/>
</dbReference>
<reference evidence="2" key="1">
    <citation type="submission" date="2016-07" db="EMBL/GenBank/DDBJ databases">
        <title>Nontailed viruses are major unrecognized killers of bacteria in the ocean.</title>
        <authorList>
            <person name="Kauffman K."/>
            <person name="Hussain F."/>
            <person name="Yang J."/>
            <person name="Arevalo P."/>
            <person name="Brown J."/>
            <person name="Cutler M."/>
            <person name="Kelly L."/>
            <person name="Polz M.F."/>
        </authorList>
    </citation>
    <scope>NUCLEOTIDE SEQUENCE [LARGE SCALE GENOMIC DNA]</scope>
    <source>
        <strain evidence="2">10N.261.51.B8</strain>
    </source>
</reference>
<accession>A0A2N7IHD2</accession>
<protein>
    <submittedName>
        <fullName evidence="1">Peroxiredoxin</fullName>
    </submittedName>
</protein>
<dbReference type="InterPro" id="IPR052707">
    <property type="entry name" value="OsmC_Ohr_Peroxiredoxin"/>
</dbReference>
<dbReference type="InterPro" id="IPR015946">
    <property type="entry name" value="KH_dom-like_a/b"/>
</dbReference>
<dbReference type="InterPro" id="IPR003718">
    <property type="entry name" value="OsmC/Ohr_fam"/>
</dbReference>
<evidence type="ECO:0000313" key="1">
    <source>
        <dbReference type="EMBL" id="PML56822.1"/>
    </source>
</evidence>